<accession>A0A8H7GQZ9</accession>
<organism evidence="1 2">
    <name type="scientific">Metschnikowia pulcherrima</name>
    <dbReference type="NCBI Taxonomy" id="27326"/>
    <lineage>
        <taxon>Eukaryota</taxon>
        <taxon>Fungi</taxon>
        <taxon>Dikarya</taxon>
        <taxon>Ascomycota</taxon>
        <taxon>Saccharomycotina</taxon>
        <taxon>Pichiomycetes</taxon>
        <taxon>Metschnikowiaceae</taxon>
        <taxon>Metschnikowia</taxon>
    </lineage>
</organism>
<protein>
    <submittedName>
        <fullName evidence="1">Uncharacterized protein</fullName>
    </submittedName>
</protein>
<evidence type="ECO:0000313" key="1">
    <source>
        <dbReference type="EMBL" id="KAF8001081.1"/>
    </source>
</evidence>
<sequence>MKFIFIFRGRNDTFGATLLTNEAVRVSEGVDGANFANIVQYCAMLETMVLKIKRKFVLGLDVNISRTYARVTTFSQASVYHVLDQLTEDRLIGIDKLDSTLFMRCKACSLSLQRTWSFGCCRYMRCMKFYDLLL</sequence>
<reference evidence="1" key="1">
    <citation type="submission" date="2020-10" db="EMBL/GenBank/DDBJ databases">
        <title>The Whole-Genome Sequence of Metschnikowia persimmonesis, a Novel Endophytic Yeast Species Isolated from Medicinal Plant Diospyros kaki Thumb.</title>
        <authorList>
            <person name="Rahmat E."/>
            <person name="Kang Y."/>
        </authorList>
    </citation>
    <scope>NUCLEOTIDE SEQUENCE</scope>
    <source>
        <strain evidence="1">KIOM G15050</strain>
    </source>
</reference>
<comment type="caution">
    <text evidence="1">The sequence shown here is derived from an EMBL/GenBank/DDBJ whole genome shotgun (WGS) entry which is preliminary data.</text>
</comment>
<dbReference type="EMBL" id="JACBPP010000006">
    <property type="protein sequence ID" value="KAF8001081.1"/>
    <property type="molecule type" value="Genomic_DNA"/>
</dbReference>
<dbReference type="AlphaFoldDB" id="A0A8H7GQZ9"/>
<dbReference type="Proteomes" id="UP000649328">
    <property type="component" value="Unassembled WGS sequence"/>
</dbReference>
<gene>
    <name evidence="1" type="ORF">HF325_004870</name>
</gene>
<keyword evidence="2" id="KW-1185">Reference proteome</keyword>
<name>A0A8H7GQZ9_9ASCO</name>
<proteinExistence type="predicted"/>
<evidence type="ECO:0000313" key="2">
    <source>
        <dbReference type="Proteomes" id="UP000649328"/>
    </source>
</evidence>